<feature type="compositionally biased region" description="Polar residues" evidence="2">
    <location>
        <begin position="654"/>
        <end position="665"/>
    </location>
</feature>
<dbReference type="PANTHER" id="PTHR46512">
    <property type="entry name" value="PEPTIDYLPROLYL ISOMERASE"/>
    <property type="match status" value="1"/>
</dbReference>
<feature type="compositionally biased region" description="Basic and acidic residues" evidence="2">
    <location>
        <begin position="588"/>
        <end position="599"/>
    </location>
</feature>
<dbReference type="AlphaFoldDB" id="A0A815R877"/>
<feature type="region of interest" description="Disordered" evidence="2">
    <location>
        <begin position="1115"/>
        <end position="1134"/>
    </location>
</feature>
<dbReference type="Gene3D" id="1.25.40.10">
    <property type="entry name" value="Tetratricopeptide repeat domain"/>
    <property type="match status" value="1"/>
</dbReference>
<name>A0A815R877_9BILA</name>
<dbReference type="GO" id="GO:0044183">
    <property type="term" value="F:protein folding chaperone"/>
    <property type="evidence" value="ECO:0007669"/>
    <property type="project" value="TreeGrafter"/>
</dbReference>
<feature type="compositionally biased region" description="Basic and acidic residues" evidence="2">
    <location>
        <begin position="286"/>
        <end position="300"/>
    </location>
</feature>
<dbReference type="PANTHER" id="PTHR46512:SF5">
    <property type="entry name" value="TETRATRICOPEPTIDE REPEAT DOMAIN 9"/>
    <property type="match status" value="1"/>
</dbReference>
<keyword evidence="1" id="KW-0175">Coiled coil</keyword>
<feature type="compositionally biased region" description="Basic and acidic residues" evidence="2">
    <location>
        <begin position="666"/>
        <end position="681"/>
    </location>
</feature>
<keyword evidence="3" id="KW-1133">Transmembrane helix</keyword>
<dbReference type="EMBL" id="CAJNOW010006053">
    <property type="protein sequence ID" value="CAF1473277.1"/>
    <property type="molecule type" value="Genomic_DNA"/>
</dbReference>
<protein>
    <recommendedName>
        <fullName evidence="6">Peptidylprolyl isomerase</fullName>
    </recommendedName>
</protein>
<sequence length="1169" mass="133045">MDQISIVEKENVLKQARRTYEESERSLKSICNSVEQENNELEEEFKSVQAHQTTLIKQYHLIFIKFERRLTNDIGTDYDPPTCLSTRRKLNNQNKEFISTEYHHKHHKNNSSVHQRSSNSSSEGSRFIFGESSDPIHIQQSQQETFLAEDNKNNFHSKSKKLKNHGENSIEQTLDYSSNYLEETSMNPLNDQSSIYYILDQSMNDGDPLSYSDNETHSHLIPNDNQISNIDHQSKAQRQLDEEDIPPADMKLNEIPIQNDNNNNNNDDDDDLLTICLQSNSADNFSSKKHEISVENHPIQDESIIDQTETSSTESKSSSDENNSSIEYEKLNENQSTVDKTKNSSTESEPDSNDNSHLNQSEEQTENDNENNIISDEPLVGETESKTNLIENHSSHESDIEDEQSINVLTGESTESDSSSTEDSQSVESEKSNENNNQNDISLIESTVDEAKNISKESESNSIEESPFDNMQKQNEDVDEHDISSDELIIDRTGNILTELQSNINDNHSLVNFERTNESNNSLVDSTVDQTKNISTECESNSMEDPRSTESEKLNEDNNQNDIPLVETAVDETNKSSIESESILTDNDSSRESENENRNDNPSMEPIFNETNSSTTEFQSNSIENFPLIQSEKANEDNYESGIHLEASTDEQTKNNSIESESTSIDDPHLAESEKSTEDNNNRACPLVEKTVDKTNNSSIESGAILTDNNSSRESEKENENPSKSTEINNSFRSCLLPDVANEIVEENHRNSTDDNIEFENESIEQVNIQNGNHFVEECLTSQLIDTEDRLEIKSNNLNNEDDEKQSSVSNSKLNPSEFEDILGNKSLLKQTTVTGESDSRPTRSTMATVSYKLSIIDSLTSNIHLIENVSKERFFIGEYDIIGAIDICVQSMNRGECALINCDIRHCYGDMGCHEKQIPAISTNNSYRMLIELELHDWQSPPDVRKLSIDERLYWGDKKRHMGNFHYRRQDNSTSIHCYNGALRFLNTDLNPILISFDENQRLILKDRYIQVENNVAQVNLLLKNYNACLNAVENVLKYDPNNVKALFRQGKAFFQLGLYDKAIPPLKVFMQIQKGNSNATVDKEKVTEMIQICETKLAHYEKSEKEIYQRMFRPKTTTSSPSNQQRQTKTTNQIDNKNDNWWLYVALGGAVLATVALVTFIKHRNIS</sequence>
<proteinExistence type="predicted"/>
<evidence type="ECO:0000256" key="2">
    <source>
        <dbReference type="SAM" id="MobiDB-lite"/>
    </source>
</evidence>
<feature type="compositionally biased region" description="Low complexity" evidence="2">
    <location>
        <begin position="308"/>
        <end position="325"/>
    </location>
</feature>
<feature type="region of interest" description="Disordered" evidence="2">
    <location>
        <begin position="796"/>
        <end position="818"/>
    </location>
</feature>
<dbReference type="GO" id="GO:0043066">
    <property type="term" value="P:negative regulation of apoptotic process"/>
    <property type="evidence" value="ECO:0007669"/>
    <property type="project" value="TreeGrafter"/>
</dbReference>
<dbReference type="GO" id="GO:0005829">
    <property type="term" value="C:cytosol"/>
    <property type="evidence" value="ECO:0007669"/>
    <property type="project" value="TreeGrafter"/>
</dbReference>
<dbReference type="SMART" id="SM00028">
    <property type="entry name" value="TPR"/>
    <property type="match status" value="3"/>
</dbReference>
<gene>
    <name evidence="4" type="ORF">KQP761_LOCUS13157</name>
</gene>
<feature type="region of interest" description="Disordered" evidence="2">
    <location>
        <begin position="207"/>
        <end position="240"/>
    </location>
</feature>
<feature type="compositionally biased region" description="Basic and acidic residues" evidence="2">
    <location>
        <begin position="711"/>
        <end position="721"/>
    </location>
</feature>
<feature type="region of interest" description="Disordered" evidence="2">
    <location>
        <begin position="646"/>
        <end position="731"/>
    </location>
</feature>
<feature type="compositionally biased region" description="Basic and acidic residues" evidence="2">
    <location>
        <begin position="449"/>
        <end position="459"/>
    </location>
</feature>
<evidence type="ECO:0000256" key="3">
    <source>
        <dbReference type="SAM" id="Phobius"/>
    </source>
</evidence>
<evidence type="ECO:0000313" key="5">
    <source>
        <dbReference type="Proteomes" id="UP000663834"/>
    </source>
</evidence>
<dbReference type="SUPFAM" id="SSF48452">
    <property type="entry name" value="TPR-like"/>
    <property type="match status" value="1"/>
</dbReference>
<evidence type="ECO:0008006" key="6">
    <source>
        <dbReference type="Google" id="ProtNLM"/>
    </source>
</evidence>
<dbReference type="Gene3D" id="3.10.50.40">
    <property type="match status" value="1"/>
</dbReference>
<feature type="region of interest" description="Disordered" evidence="2">
    <location>
        <begin position="411"/>
        <end position="482"/>
    </location>
</feature>
<dbReference type="GO" id="GO:0012505">
    <property type="term" value="C:endomembrane system"/>
    <property type="evidence" value="ECO:0007669"/>
    <property type="project" value="TreeGrafter"/>
</dbReference>
<feature type="compositionally biased region" description="Polar residues" evidence="2">
    <location>
        <begin position="333"/>
        <end position="362"/>
    </location>
</feature>
<comment type="caution">
    <text evidence="4">The sequence shown here is derived from an EMBL/GenBank/DDBJ whole genome shotgun (WGS) entry which is preliminary data.</text>
</comment>
<keyword evidence="3" id="KW-0472">Membrane</keyword>
<evidence type="ECO:0000256" key="1">
    <source>
        <dbReference type="SAM" id="Coils"/>
    </source>
</evidence>
<feature type="region of interest" description="Disordered" evidence="2">
    <location>
        <begin position="102"/>
        <end position="129"/>
    </location>
</feature>
<dbReference type="GO" id="GO:0003755">
    <property type="term" value="F:peptidyl-prolyl cis-trans isomerase activity"/>
    <property type="evidence" value="ECO:0007669"/>
    <property type="project" value="InterPro"/>
</dbReference>
<keyword evidence="3" id="KW-0812">Transmembrane</keyword>
<dbReference type="OrthoDB" id="10046266at2759"/>
<feature type="compositionally biased region" description="Low complexity" evidence="2">
    <location>
        <begin position="412"/>
        <end position="427"/>
    </location>
</feature>
<accession>A0A815R877</accession>
<reference evidence="4" key="1">
    <citation type="submission" date="2021-02" db="EMBL/GenBank/DDBJ databases">
        <authorList>
            <person name="Nowell W R."/>
        </authorList>
    </citation>
    <scope>NUCLEOTIDE SEQUENCE</scope>
</reference>
<feature type="compositionally biased region" description="Polar residues" evidence="2">
    <location>
        <begin position="575"/>
        <end position="585"/>
    </location>
</feature>
<dbReference type="InterPro" id="IPR046357">
    <property type="entry name" value="PPIase_dom_sf"/>
</dbReference>
<dbReference type="GO" id="GO:0005740">
    <property type="term" value="C:mitochondrial envelope"/>
    <property type="evidence" value="ECO:0007669"/>
    <property type="project" value="TreeGrafter"/>
</dbReference>
<feature type="compositionally biased region" description="Basic and acidic residues" evidence="2">
    <location>
        <begin position="544"/>
        <end position="556"/>
    </location>
</feature>
<dbReference type="Proteomes" id="UP000663834">
    <property type="component" value="Unassembled WGS sequence"/>
</dbReference>
<evidence type="ECO:0000313" key="4">
    <source>
        <dbReference type="EMBL" id="CAF1473277.1"/>
    </source>
</evidence>
<feature type="compositionally biased region" description="Polar residues" evidence="2">
    <location>
        <begin position="521"/>
        <end position="543"/>
    </location>
</feature>
<feature type="compositionally biased region" description="Polar residues" evidence="2">
    <location>
        <begin position="609"/>
        <end position="619"/>
    </location>
</feature>
<dbReference type="InterPro" id="IPR011990">
    <property type="entry name" value="TPR-like_helical_dom_sf"/>
</dbReference>
<dbReference type="InterPro" id="IPR050754">
    <property type="entry name" value="FKBP4/5/8-like"/>
</dbReference>
<dbReference type="SUPFAM" id="SSF54534">
    <property type="entry name" value="FKBP-like"/>
    <property type="match status" value="1"/>
</dbReference>
<feature type="coiled-coil region" evidence="1">
    <location>
        <begin position="6"/>
        <end position="51"/>
    </location>
</feature>
<feature type="region of interest" description="Disordered" evidence="2">
    <location>
        <begin position="521"/>
        <end position="619"/>
    </location>
</feature>
<feature type="compositionally biased region" description="Polar residues" evidence="2">
    <location>
        <begin position="1117"/>
        <end position="1134"/>
    </location>
</feature>
<feature type="compositionally biased region" description="Low complexity" evidence="2">
    <location>
        <begin position="110"/>
        <end position="125"/>
    </location>
</feature>
<dbReference type="InterPro" id="IPR019734">
    <property type="entry name" value="TPR_rpt"/>
</dbReference>
<feature type="region of interest" description="Disordered" evidence="2">
    <location>
        <begin position="285"/>
        <end position="381"/>
    </location>
</feature>
<organism evidence="4 5">
    <name type="scientific">Rotaria magnacalcarata</name>
    <dbReference type="NCBI Taxonomy" id="392030"/>
    <lineage>
        <taxon>Eukaryota</taxon>
        <taxon>Metazoa</taxon>
        <taxon>Spiralia</taxon>
        <taxon>Gnathifera</taxon>
        <taxon>Rotifera</taxon>
        <taxon>Eurotatoria</taxon>
        <taxon>Bdelloidea</taxon>
        <taxon>Philodinida</taxon>
        <taxon>Philodinidae</taxon>
        <taxon>Rotaria</taxon>
    </lineage>
</organism>
<feature type="transmembrane region" description="Helical" evidence="3">
    <location>
        <begin position="1143"/>
        <end position="1163"/>
    </location>
</feature>
<dbReference type="GO" id="GO:0016020">
    <property type="term" value="C:membrane"/>
    <property type="evidence" value="ECO:0007669"/>
    <property type="project" value="TreeGrafter"/>
</dbReference>